<keyword evidence="3" id="KW-1185">Reference proteome</keyword>
<comment type="caution">
    <text evidence="2">The sequence shown here is derived from an EMBL/GenBank/DDBJ whole genome shotgun (WGS) entry which is preliminary data.</text>
</comment>
<dbReference type="Proteomes" id="UP001500190">
    <property type="component" value="Unassembled WGS sequence"/>
</dbReference>
<sequence>MVNELLDAIDRASANLTKLEGVWARAQPSLPTGPALGTTPEYEDLQRTWMDLLGGLPPVDGWTITAPLPDMNELGQTYLDYADIGELPTSAWEAAEQPGRDLQDRTATRTATGSVTRFRVEPGLRRSARTSAGAAEHLRLMGDGSASVDP</sequence>
<protein>
    <submittedName>
        <fullName evidence="2">Uncharacterized protein</fullName>
    </submittedName>
</protein>
<organism evidence="2 3">
    <name type="scientific">Kribbella karoonensis</name>
    <dbReference type="NCBI Taxonomy" id="324851"/>
    <lineage>
        <taxon>Bacteria</taxon>
        <taxon>Bacillati</taxon>
        <taxon>Actinomycetota</taxon>
        <taxon>Actinomycetes</taxon>
        <taxon>Propionibacteriales</taxon>
        <taxon>Kribbellaceae</taxon>
        <taxon>Kribbella</taxon>
    </lineage>
</organism>
<proteinExistence type="predicted"/>
<reference evidence="3" key="1">
    <citation type="journal article" date="2019" name="Int. J. Syst. Evol. Microbiol.">
        <title>The Global Catalogue of Microorganisms (GCM) 10K type strain sequencing project: providing services to taxonomists for standard genome sequencing and annotation.</title>
        <authorList>
            <consortium name="The Broad Institute Genomics Platform"/>
            <consortium name="The Broad Institute Genome Sequencing Center for Infectious Disease"/>
            <person name="Wu L."/>
            <person name="Ma J."/>
        </authorList>
    </citation>
    <scope>NUCLEOTIDE SEQUENCE [LARGE SCALE GENOMIC DNA]</scope>
    <source>
        <strain evidence="3">JCM 14304</strain>
    </source>
</reference>
<evidence type="ECO:0000313" key="3">
    <source>
        <dbReference type="Proteomes" id="UP001500190"/>
    </source>
</evidence>
<evidence type="ECO:0000256" key="1">
    <source>
        <dbReference type="SAM" id="MobiDB-lite"/>
    </source>
</evidence>
<dbReference type="EMBL" id="BAAAND010000009">
    <property type="protein sequence ID" value="GAA1602776.1"/>
    <property type="molecule type" value="Genomic_DNA"/>
</dbReference>
<accession>A0ABP4QAF5</accession>
<gene>
    <name evidence="2" type="ORF">GCM10009742_58860</name>
</gene>
<feature type="region of interest" description="Disordered" evidence="1">
    <location>
        <begin position="125"/>
        <end position="150"/>
    </location>
</feature>
<name>A0ABP4QAF5_9ACTN</name>
<evidence type="ECO:0000313" key="2">
    <source>
        <dbReference type="EMBL" id="GAA1602776.1"/>
    </source>
</evidence>